<feature type="domain" description="Protein FecR C-terminal" evidence="4">
    <location>
        <begin position="307"/>
        <end position="368"/>
    </location>
</feature>
<sequence length="386" mass="43209">MSPYPALNVVLLLVFYMMGPNYTQEQADDLIARFLSGNISPDEQAALTHWINATAENQSYFLQLRDAWQATAREGNYDAGAAWDSLQYRTAIEAPLAVNKWKYYFRVAASYTLPFLIGGGLVYAWASGKKDNNSNALVTVTSPKGATTKIELSDGTEVWLNAGSKLQYAQSYNLRGREVKLEGEAFFKVHTNAQKPFTVRASDLSILALGTSFNVKAYPEDKTVVTTLVDGEVKIDGSKTTTPFGLMMKPHQHVVYKKPLSTNDSEQPKTPVSGGDSSTAAPIESREVNNTEIYTAWKDGNWIVAAQTMDELAVTMERRFNVKVIFKEQELKEYRFSGTFRQETLEQVLNILKLTAPLKYTIDKGVVTLALDEELREKYNKAFKTR</sequence>
<evidence type="ECO:0000256" key="1">
    <source>
        <dbReference type="SAM" id="MobiDB-lite"/>
    </source>
</evidence>
<dbReference type="InterPro" id="IPR006860">
    <property type="entry name" value="FecR"/>
</dbReference>
<dbReference type="InterPro" id="IPR032508">
    <property type="entry name" value="FecR_C"/>
</dbReference>
<dbReference type="STRING" id="393003.SAMN05660461_4088"/>
<feature type="region of interest" description="Disordered" evidence="1">
    <location>
        <begin position="260"/>
        <end position="285"/>
    </location>
</feature>
<reference evidence="5 6" key="1">
    <citation type="submission" date="2017-02" db="EMBL/GenBank/DDBJ databases">
        <authorList>
            <person name="Peterson S.W."/>
        </authorList>
    </citation>
    <scope>NUCLEOTIDE SEQUENCE [LARGE SCALE GENOMIC DNA]</scope>
    <source>
        <strain evidence="5 6">DSM 18108</strain>
    </source>
</reference>
<dbReference type="AlphaFoldDB" id="A0A1T5P656"/>
<dbReference type="PANTHER" id="PTHR30273:SF2">
    <property type="entry name" value="PROTEIN FECR"/>
    <property type="match status" value="1"/>
</dbReference>
<dbReference type="Pfam" id="PF04773">
    <property type="entry name" value="FecR"/>
    <property type="match status" value="1"/>
</dbReference>
<dbReference type="GO" id="GO:0016989">
    <property type="term" value="F:sigma factor antagonist activity"/>
    <property type="evidence" value="ECO:0007669"/>
    <property type="project" value="TreeGrafter"/>
</dbReference>
<dbReference type="EMBL" id="FUZZ01000003">
    <property type="protein sequence ID" value="SKD08136.1"/>
    <property type="molecule type" value="Genomic_DNA"/>
</dbReference>
<dbReference type="Gene3D" id="3.55.50.30">
    <property type="match status" value="1"/>
</dbReference>
<dbReference type="Proteomes" id="UP000190166">
    <property type="component" value="Unassembled WGS sequence"/>
</dbReference>
<evidence type="ECO:0000313" key="5">
    <source>
        <dbReference type="EMBL" id="SKD08136.1"/>
    </source>
</evidence>
<evidence type="ECO:0000256" key="2">
    <source>
        <dbReference type="SAM" id="Phobius"/>
    </source>
</evidence>
<dbReference type="InterPro" id="IPR012373">
    <property type="entry name" value="Ferrdict_sens_TM"/>
</dbReference>
<name>A0A1T5P656_9BACT</name>
<evidence type="ECO:0000313" key="6">
    <source>
        <dbReference type="Proteomes" id="UP000190166"/>
    </source>
</evidence>
<dbReference type="Pfam" id="PF16344">
    <property type="entry name" value="FecR_C"/>
    <property type="match status" value="1"/>
</dbReference>
<organism evidence="5 6">
    <name type="scientific">Chitinophaga ginsengisegetis</name>
    <dbReference type="NCBI Taxonomy" id="393003"/>
    <lineage>
        <taxon>Bacteria</taxon>
        <taxon>Pseudomonadati</taxon>
        <taxon>Bacteroidota</taxon>
        <taxon>Chitinophagia</taxon>
        <taxon>Chitinophagales</taxon>
        <taxon>Chitinophagaceae</taxon>
        <taxon>Chitinophaga</taxon>
    </lineage>
</organism>
<keyword evidence="2" id="KW-0472">Membrane</keyword>
<keyword evidence="2" id="KW-0812">Transmembrane</keyword>
<keyword evidence="6" id="KW-1185">Reference proteome</keyword>
<dbReference type="Gene3D" id="2.60.120.1440">
    <property type="match status" value="1"/>
</dbReference>
<feature type="compositionally biased region" description="Polar residues" evidence="1">
    <location>
        <begin position="260"/>
        <end position="280"/>
    </location>
</feature>
<dbReference type="PIRSF" id="PIRSF018266">
    <property type="entry name" value="FecR"/>
    <property type="match status" value="1"/>
</dbReference>
<protein>
    <submittedName>
        <fullName evidence="5">FecR family protein</fullName>
    </submittedName>
</protein>
<accession>A0A1T5P656</accession>
<evidence type="ECO:0000259" key="3">
    <source>
        <dbReference type="Pfam" id="PF04773"/>
    </source>
</evidence>
<feature type="transmembrane region" description="Helical" evidence="2">
    <location>
        <begin position="6"/>
        <end position="23"/>
    </location>
</feature>
<evidence type="ECO:0000259" key="4">
    <source>
        <dbReference type="Pfam" id="PF16344"/>
    </source>
</evidence>
<feature type="domain" description="FecR protein" evidence="3">
    <location>
        <begin position="139"/>
        <end position="234"/>
    </location>
</feature>
<feature type="transmembrane region" description="Helical" evidence="2">
    <location>
        <begin position="103"/>
        <end position="126"/>
    </location>
</feature>
<dbReference type="PANTHER" id="PTHR30273">
    <property type="entry name" value="PERIPLASMIC SIGNAL SENSOR AND SIGMA FACTOR ACTIVATOR FECR-RELATED"/>
    <property type="match status" value="1"/>
</dbReference>
<keyword evidence="2" id="KW-1133">Transmembrane helix</keyword>
<gene>
    <name evidence="5" type="ORF">SAMN05660461_4088</name>
</gene>
<proteinExistence type="predicted"/>